<dbReference type="EMBL" id="JARK01001343">
    <property type="protein sequence ID" value="EYC28598.1"/>
    <property type="molecule type" value="Genomic_DNA"/>
</dbReference>
<comment type="caution">
    <text evidence="2">The sequence shown here is derived from an EMBL/GenBank/DDBJ whole genome shotgun (WGS) entry which is preliminary data.</text>
</comment>
<dbReference type="GO" id="GO:0005634">
    <property type="term" value="C:nucleus"/>
    <property type="evidence" value="ECO:0007669"/>
    <property type="project" value="TreeGrafter"/>
</dbReference>
<evidence type="ECO:0000313" key="3">
    <source>
        <dbReference type="Proteomes" id="UP000024635"/>
    </source>
</evidence>
<dbReference type="PANTHER" id="PTHR12243:SF57">
    <property type="entry name" value="ALCOHOL DEHYDROGENASE TRANSCRIPTION FACTOR MYB_SANT-LIKE PROTEIN"/>
    <property type="match status" value="1"/>
</dbReference>
<dbReference type="Pfam" id="PF10545">
    <property type="entry name" value="MADF_DNA_bdg"/>
    <property type="match status" value="1"/>
</dbReference>
<dbReference type="PROSITE" id="PS51029">
    <property type="entry name" value="MADF"/>
    <property type="match status" value="1"/>
</dbReference>
<protein>
    <recommendedName>
        <fullName evidence="1">MADF domain-containing protein</fullName>
    </recommendedName>
</protein>
<dbReference type="InterPro" id="IPR006578">
    <property type="entry name" value="MADF-dom"/>
</dbReference>
<accession>A0A016VPE0</accession>
<dbReference type="STRING" id="53326.A0A016VPE0"/>
<sequence length="76" mass="9118">MINTSAFRLTDDIAEPSFNMRLIEAVKHSRCLYDSTDRQYRSTEYKIKVWNRLVQVLGFDGDSRTLYARWKQLRDK</sequence>
<dbReference type="GO" id="GO:0006357">
    <property type="term" value="P:regulation of transcription by RNA polymerase II"/>
    <property type="evidence" value="ECO:0007669"/>
    <property type="project" value="TreeGrafter"/>
</dbReference>
<feature type="domain" description="MADF" evidence="1">
    <location>
        <begin position="21"/>
        <end position="76"/>
    </location>
</feature>
<gene>
    <name evidence="2" type="primary">Acey_s0007.g3306</name>
    <name evidence="2" type="ORF">Y032_0007g3306</name>
</gene>
<name>A0A016VPE0_9BILA</name>
<dbReference type="Proteomes" id="UP000024635">
    <property type="component" value="Unassembled WGS sequence"/>
</dbReference>
<dbReference type="PANTHER" id="PTHR12243">
    <property type="entry name" value="MADF DOMAIN TRANSCRIPTION FACTOR"/>
    <property type="match status" value="1"/>
</dbReference>
<reference evidence="3" key="1">
    <citation type="journal article" date="2015" name="Nat. Genet.">
        <title>The genome and transcriptome of the zoonotic hookworm Ancylostoma ceylanicum identify infection-specific gene families.</title>
        <authorList>
            <person name="Schwarz E.M."/>
            <person name="Hu Y."/>
            <person name="Antoshechkin I."/>
            <person name="Miller M.M."/>
            <person name="Sternberg P.W."/>
            <person name="Aroian R.V."/>
        </authorList>
    </citation>
    <scope>NUCLEOTIDE SEQUENCE</scope>
    <source>
        <strain evidence="3">HY135</strain>
    </source>
</reference>
<evidence type="ECO:0000313" key="2">
    <source>
        <dbReference type="EMBL" id="EYC28598.1"/>
    </source>
</evidence>
<dbReference type="GO" id="GO:0005667">
    <property type="term" value="C:transcription regulator complex"/>
    <property type="evidence" value="ECO:0007669"/>
    <property type="project" value="TreeGrafter"/>
</dbReference>
<keyword evidence="3" id="KW-1185">Reference proteome</keyword>
<proteinExistence type="predicted"/>
<dbReference type="AlphaFoldDB" id="A0A016VPE0"/>
<dbReference type="InterPro" id="IPR039353">
    <property type="entry name" value="TF_Adf1"/>
</dbReference>
<dbReference type="OrthoDB" id="5785168at2759"/>
<organism evidence="2 3">
    <name type="scientific">Ancylostoma ceylanicum</name>
    <dbReference type="NCBI Taxonomy" id="53326"/>
    <lineage>
        <taxon>Eukaryota</taxon>
        <taxon>Metazoa</taxon>
        <taxon>Ecdysozoa</taxon>
        <taxon>Nematoda</taxon>
        <taxon>Chromadorea</taxon>
        <taxon>Rhabditida</taxon>
        <taxon>Rhabditina</taxon>
        <taxon>Rhabditomorpha</taxon>
        <taxon>Strongyloidea</taxon>
        <taxon>Ancylostomatidae</taxon>
        <taxon>Ancylostomatinae</taxon>
        <taxon>Ancylostoma</taxon>
    </lineage>
</organism>
<evidence type="ECO:0000259" key="1">
    <source>
        <dbReference type="PROSITE" id="PS51029"/>
    </source>
</evidence>